<feature type="compositionally biased region" description="Basic and acidic residues" evidence="2">
    <location>
        <begin position="476"/>
        <end position="490"/>
    </location>
</feature>
<feature type="compositionally biased region" description="Basic and acidic residues" evidence="2">
    <location>
        <begin position="1687"/>
        <end position="1710"/>
    </location>
</feature>
<comment type="caution">
    <text evidence="3">The sequence shown here is derived from an EMBL/GenBank/DDBJ whole genome shotgun (WGS) entry which is preliminary data.</text>
</comment>
<feature type="compositionally biased region" description="Low complexity" evidence="2">
    <location>
        <begin position="342"/>
        <end position="368"/>
    </location>
</feature>
<organism evidence="3 4">
    <name type="scientific">Caenorhabditis auriculariae</name>
    <dbReference type="NCBI Taxonomy" id="2777116"/>
    <lineage>
        <taxon>Eukaryota</taxon>
        <taxon>Metazoa</taxon>
        <taxon>Ecdysozoa</taxon>
        <taxon>Nematoda</taxon>
        <taxon>Chromadorea</taxon>
        <taxon>Rhabditida</taxon>
        <taxon>Rhabditina</taxon>
        <taxon>Rhabditomorpha</taxon>
        <taxon>Rhabditoidea</taxon>
        <taxon>Rhabditidae</taxon>
        <taxon>Peloderinae</taxon>
        <taxon>Caenorhabditis</taxon>
    </lineage>
</organism>
<feature type="compositionally biased region" description="Polar residues" evidence="2">
    <location>
        <begin position="1847"/>
        <end position="1862"/>
    </location>
</feature>
<feature type="region of interest" description="Disordered" evidence="2">
    <location>
        <begin position="1582"/>
        <end position="1753"/>
    </location>
</feature>
<feature type="compositionally biased region" description="Polar residues" evidence="2">
    <location>
        <begin position="212"/>
        <end position="230"/>
    </location>
</feature>
<reference evidence="3" key="1">
    <citation type="submission" date="2020-10" db="EMBL/GenBank/DDBJ databases">
        <authorList>
            <person name="Kikuchi T."/>
        </authorList>
    </citation>
    <scope>NUCLEOTIDE SEQUENCE</scope>
    <source>
        <strain evidence="3">NKZ352</strain>
    </source>
</reference>
<evidence type="ECO:0000313" key="3">
    <source>
        <dbReference type="EMBL" id="CAD6188797.1"/>
    </source>
</evidence>
<feature type="region of interest" description="Disordered" evidence="2">
    <location>
        <begin position="382"/>
        <end position="437"/>
    </location>
</feature>
<feature type="region of interest" description="Disordered" evidence="2">
    <location>
        <begin position="1"/>
        <end position="20"/>
    </location>
</feature>
<feature type="region of interest" description="Disordered" evidence="2">
    <location>
        <begin position="1124"/>
        <end position="1151"/>
    </location>
</feature>
<evidence type="ECO:0000256" key="1">
    <source>
        <dbReference type="SAM" id="Coils"/>
    </source>
</evidence>
<feature type="region of interest" description="Disordered" evidence="2">
    <location>
        <begin position="200"/>
        <end position="238"/>
    </location>
</feature>
<feature type="compositionally biased region" description="Basic residues" evidence="2">
    <location>
        <begin position="1814"/>
        <end position="1823"/>
    </location>
</feature>
<feature type="region of interest" description="Disordered" evidence="2">
    <location>
        <begin position="1787"/>
        <end position="1823"/>
    </location>
</feature>
<keyword evidence="4" id="KW-1185">Reference proteome</keyword>
<accession>A0A8S1H078</accession>
<gene>
    <name evidence="3" type="ORF">CAUJ_LOCUS4716</name>
</gene>
<feature type="region of interest" description="Disordered" evidence="2">
    <location>
        <begin position="459"/>
        <end position="490"/>
    </location>
</feature>
<feature type="region of interest" description="Disordered" evidence="2">
    <location>
        <begin position="643"/>
        <end position="667"/>
    </location>
</feature>
<dbReference type="PANTHER" id="PTHR24216">
    <property type="entry name" value="PAXILLIN-RELATED"/>
    <property type="match status" value="1"/>
</dbReference>
<feature type="compositionally biased region" description="Acidic residues" evidence="2">
    <location>
        <begin position="651"/>
        <end position="661"/>
    </location>
</feature>
<feature type="region of interest" description="Disordered" evidence="2">
    <location>
        <begin position="1835"/>
        <end position="1897"/>
    </location>
</feature>
<dbReference type="OrthoDB" id="285793at2759"/>
<proteinExistence type="predicted"/>
<sequence length="1897" mass="212947">MASQYPGGSGPPSQMPGPSRLTQVIKDTAEVRIIETAIDARYQVPLALPTKVGIPERHHPISSHTIREDVRITETRLDNSMQQSHNPVFAYPHGALTQQLTQQQHLYPVKTQPLFPVHTFVSTPVVPNELIQPQVGARPKKTYNRRSQSAYKPPKIPPEMIIGEEGLTVKQHLQQQQRQAKQRELELKREREAAAALAARLQASDKMPVTLAPTSQRGSKKTPTSTKNQSPPQPVQPKISAIPNINVAAAPAVMDPPIPQAPMQIPLITVTPPPAPHQDQQVVVKSLPAYKAPLTPAPRLQNSLLRHSPEIQRHATSLVERLVDAQHQIQDYQRAKILPANSGAGPSSQSGSSSGAGPSSSSSTTTSQESLNNILSTIEAVARRGKQPLPKHPPKKRSAPKEKYVPPNATQIVSSVPVEQHRLQQQAQRPPPPRAYNNARTKQLCEQEKKMLDMLKLKEPKLPPPLPRQSQTFDSVVERKEHQQKLEAPRKRPPANLKMLTKKVPVPVTPAPPPPMTNPDSVFKVPDADAFRRGKARKSHQRPASDLLAEQERLALIQIQEMGDNLDALLEWFHAGLESANLVSDEMDLLTGLITGNLLGLGFTMEELMANERDEVDDDFEPDPEVVSSFVGNVVGEKHEISLDLENPEAPAEEEQTEPQTEEASWVPPQQVADFSQPAPGYMDSNPVYYSQQNEWSNQSYHYQVPADYNGSGFQEQMVQQTPQPCNYASTQNLEPYPQSAQVFEPKQAPVNDSDIGIETDIISLFETPKDTSYLSPEEQQQHFEKIRECQLADEIMAQYQNKLKEQDAKSPNVSSPGNFGALNQNLDVNTGVWDQVTSSKKTPESSCSELADWEKKQLERFLEVDPEYAQCSPQPQPPAQQNFQPNLQQAQENQYDQQAFMQPQIQQQASLTPQEIEQMTMEQFYNHIQQQFPTINAEMNADITAEQLFGPIEPEPQETPKDQAEMDAIKQNTTTEIDAFMMGSDGGSSPTNLKNDPILADVALEDLRLDSDVLGNCEIFFDNLDLDALEKDDAKAAKEAILQGGTSSLVDPMMEPFPIEAQRILKELCQETQAPPEPQANIPQEKFLQENVPEENVLVENVPVENVPVENVPVENVPEKTFTEENFSQENFPEENYPEENFPEEDSTPEDFPPENFPFTDDLQNLTPEEEEQMLLAQQQEDYERELEESQHYLGLQFEHEEENFLGGFEMDDETAAEFAMFGGAAMQGIPPELLEELEGEDFDPSNISPELALLLENEALLNLQDSEEAAAITDEYIERRYQEIADELNQLPPEEAAAQLDKLRDTVEADREEEYAAKLKELKSNMKSMVYANAALLDEVSRLQQRINVCTEERKILSRRMCHHYRNYIRRLQTAKRRRMETAKRMREELLLANSDAEKVEIKKKYRNQMKEFKMPTLILRKEFKNRLKLNMENPLEARRRVIMAALNKTKTPANRRRGRPCVMRRSRKKPAKPRKPPVALAKGPKKQTVSNRKKKVSFDAFLFEDMFQKKNTSLDRGVRAAAREARSSGLVVTPPKPAAPVVPSEPVFAVPTLPATKSKHPISPKAVLLKKNLAKAAAVTEEQKLEPQPQKTKSVKRKLKFDSEVPSTSGLKKKKVDVKKETPKTKIVKEESNIPPEKPEEESKDSEVPPAKKKPARKRQGAKIPAKAQPAKKKLRKSVQAVEEPPKEVPEKMSEEPKEQPEEEQKVEPVVLPPPKAKRGRKPALQRKEGDPLPKRGRPVKTTRARPIKKAVKVQETVESVEVEAKLEVEPEVEAGVAAEVEAVVEPVPEPSKPEETEPKFEVASEVGKKVPGKRGRKKKLPVLLKSKELTLEPFVVVEEPSPTRRTPNKSAEKSSPTKAASGRRDARKATRDRRGPAAAPRESLNRTAKRRLL</sequence>
<feature type="region of interest" description="Disordered" evidence="2">
    <location>
        <begin position="137"/>
        <end position="159"/>
    </location>
</feature>
<evidence type="ECO:0000313" key="4">
    <source>
        <dbReference type="Proteomes" id="UP000835052"/>
    </source>
</evidence>
<feature type="compositionally biased region" description="Basic residues" evidence="2">
    <location>
        <begin position="1456"/>
        <end position="1478"/>
    </location>
</feature>
<dbReference type="Proteomes" id="UP000835052">
    <property type="component" value="Unassembled WGS sequence"/>
</dbReference>
<feature type="compositionally biased region" description="Basic and acidic residues" evidence="2">
    <location>
        <begin position="1795"/>
        <end position="1812"/>
    </location>
</feature>
<feature type="compositionally biased region" description="Acidic residues" evidence="2">
    <location>
        <begin position="1133"/>
        <end position="1151"/>
    </location>
</feature>
<feature type="region of interest" description="Disordered" evidence="2">
    <location>
        <begin position="1454"/>
        <end position="1494"/>
    </location>
</feature>
<protein>
    <submittedName>
        <fullName evidence="3">Uncharacterized protein</fullName>
    </submittedName>
</protein>
<evidence type="ECO:0000256" key="2">
    <source>
        <dbReference type="SAM" id="MobiDB-lite"/>
    </source>
</evidence>
<name>A0A8S1H078_9PELO</name>
<feature type="compositionally biased region" description="Basic and acidic residues" evidence="2">
    <location>
        <begin position="1621"/>
        <end position="1635"/>
    </location>
</feature>
<feature type="compositionally biased region" description="Basic residues" evidence="2">
    <location>
        <begin position="1719"/>
        <end position="1728"/>
    </location>
</feature>
<feature type="coiled-coil region" evidence="1">
    <location>
        <begin position="1335"/>
        <end position="1405"/>
    </location>
</feature>
<feature type="region of interest" description="Disordered" evidence="2">
    <location>
        <begin position="339"/>
        <end position="370"/>
    </location>
</feature>
<feature type="compositionally biased region" description="Basic residues" evidence="2">
    <location>
        <begin position="1654"/>
        <end position="1664"/>
    </location>
</feature>
<keyword evidence="1" id="KW-0175">Coiled coil</keyword>
<feature type="compositionally biased region" description="Basic and acidic residues" evidence="2">
    <location>
        <begin position="1866"/>
        <end position="1879"/>
    </location>
</feature>
<dbReference type="EMBL" id="CAJGYM010000009">
    <property type="protein sequence ID" value="CAD6188797.1"/>
    <property type="molecule type" value="Genomic_DNA"/>
</dbReference>
<feature type="compositionally biased region" description="Basic residues" evidence="2">
    <location>
        <begin position="1738"/>
        <end position="1753"/>
    </location>
</feature>
<dbReference type="PANTHER" id="PTHR24216:SF65">
    <property type="entry name" value="PAXILLIN-LIKE PROTEIN 1"/>
    <property type="match status" value="1"/>
</dbReference>